<evidence type="ECO:0000313" key="5">
    <source>
        <dbReference type="EMBL" id="KAL3315986.1"/>
    </source>
</evidence>
<gene>
    <name evidence="5" type="ORF">Ciccas_005373</name>
</gene>
<keyword evidence="2" id="KW-0833">Ubl conjugation pathway</keyword>
<protein>
    <recommendedName>
        <fullName evidence="4">UBP34/UBP24/USP9X/USP9Y-like ARM repeat region domain-containing protein</fullName>
    </recommendedName>
</protein>
<keyword evidence="6" id="KW-1185">Reference proteome</keyword>
<accession>A0ABD2QB49</accession>
<evidence type="ECO:0000256" key="1">
    <source>
        <dbReference type="ARBA" id="ARBA00022670"/>
    </source>
</evidence>
<dbReference type="EMBL" id="JBJKFK010000626">
    <property type="protein sequence ID" value="KAL3315986.1"/>
    <property type="molecule type" value="Genomic_DNA"/>
</dbReference>
<feature type="domain" description="UBP34/UBP24/USP9X/USP9Y-like ARM repeat region" evidence="4">
    <location>
        <begin position="91"/>
        <end position="267"/>
    </location>
</feature>
<evidence type="ECO:0000256" key="2">
    <source>
        <dbReference type="ARBA" id="ARBA00022786"/>
    </source>
</evidence>
<sequence length="842" mass="96917">MRHYFVQPIRRSIWCLSNLSEEVFKQKDIHIFEFLTVVRALAFRLSRVIESVQRDETHERAAFSATFAREPSFKNLPEPWTGEEEASDLYSMDDLHLNIINHTLCPPSGPTFNGRMVAIGHIISELEMARHVQDSLARQEGRLPTVFVVPASSNASSTTDTFAINKLTAKMIDFDHLIEWINLNKVTRKLMENLDNSSYVTRFGQFLRALGQRLTDDDLDDLWNMQFQENAAAMSNIVGLFANIGASSLSHEQLNHLLNNLVRSRWLDLNSDALRVTGHYDFCLSGCTTRPIGTNEQKHAIETLKHNLQCFQTPEVHNIRNARANLLRLITEIATSSKDPIVVKTCLDFLWMLFMGCLEFRQRSNSSQPSKSKFPLRNFARNLSSRLIQASPRPATQKGQVSDQEECDLGYFNSEDVSLKYSRCSVDYSHPESLEAILNQHLIILKEASLSDSERKFRINQFLTQSIDNIKRNYRTYFMLDYLRSLIELCLKTVNLRVKREMIKELNRNLDLVPTILSSIKVYRQLVDTMTVGFWGLDPSGNISSAFLSHASSGSSLASQRTDSQLSLGHVSLVSSQEELSTESHNRSGDASFEKFSSILVLQGQDKERLLKIRQQIVVRNLQLLKLVQMNLDQGIPFEKLRALWGLFLSEENEIPLSERNEFFDWLLDSFSLIESDVQQIFTKLLLKTKPIFLASLPGLQLFRKFFERINLNESKLRIVAKDKWVIEKPELSGLNYLWDLYLTIDPTSNDEVLSKAPRIIPRIFKEEDASRKLLMQTQSMILDVQWILLSSRLRRDPEACHKRFFDLCQAHLDVSYSQLVNLLNLVHPKIIWSKFIQNGFK</sequence>
<dbReference type="AlphaFoldDB" id="A0ABD2QB49"/>
<dbReference type="Pfam" id="PF25010">
    <property type="entry name" value="ARM_UBP24_USP9X-Y"/>
    <property type="match status" value="1"/>
</dbReference>
<organism evidence="5 6">
    <name type="scientific">Cichlidogyrus casuarinus</name>
    <dbReference type="NCBI Taxonomy" id="1844966"/>
    <lineage>
        <taxon>Eukaryota</taxon>
        <taxon>Metazoa</taxon>
        <taxon>Spiralia</taxon>
        <taxon>Lophotrochozoa</taxon>
        <taxon>Platyhelminthes</taxon>
        <taxon>Monogenea</taxon>
        <taxon>Monopisthocotylea</taxon>
        <taxon>Dactylogyridea</taxon>
        <taxon>Ancyrocephalidae</taxon>
        <taxon>Cichlidogyrus</taxon>
    </lineage>
</organism>
<reference evidence="5 6" key="1">
    <citation type="submission" date="2024-11" db="EMBL/GenBank/DDBJ databases">
        <title>Adaptive evolution of stress response genes in parasites aligns with host niche diversity.</title>
        <authorList>
            <person name="Hahn C."/>
            <person name="Resl P."/>
        </authorList>
    </citation>
    <scope>NUCLEOTIDE SEQUENCE [LARGE SCALE GENOMIC DNA]</scope>
    <source>
        <strain evidence="5">EGGRZ-B1_66</strain>
        <tissue evidence="5">Body</tissue>
    </source>
</reference>
<dbReference type="Proteomes" id="UP001626550">
    <property type="component" value="Unassembled WGS sequence"/>
</dbReference>
<name>A0ABD2QB49_9PLAT</name>
<evidence type="ECO:0000313" key="6">
    <source>
        <dbReference type="Proteomes" id="UP001626550"/>
    </source>
</evidence>
<evidence type="ECO:0000259" key="4">
    <source>
        <dbReference type="Pfam" id="PF25010"/>
    </source>
</evidence>
<dbReference type="InterPro" id="IPR056850">
    <property type="entry name" value="ARM_UBP34_24_USP9X_Y"/>
</dbReference>
<keyword evidence="1" id="KW-0645">Protease</keyword>
<dbReference type="GO" id="GO:0008233">
    <property type="term" value="F:peptidase activity"/>
    <property type="evidence" value="ECO:0007669"/>
    <property type="project" value="UniProtKB-KW"/>
</dbReference>
<proteinExistence type="predicted"/>
<dbReference type="GO" id="GO:0006508">
    <property type="term" value="P:proteolysis"/>
    <property type="evidence" value="ECO:0007669"/>
    <property type="project" value="UniProtKB-KW"/>
</dbReference>
<comment type="caution">
    <text evidence="5">The sequence shown here is derived from an EMBL/GenBank/DDBJ whole genome shotgun (WGS) entry which is preliminary data.</text>
</comment>
<evidence type="ECO:0000256" key="3">
    <source>
        <dbReference type="ARBA" id="ARBA00022801"/>
    </source>
</evidence>
<keyword evidence="3" id="KW-0378">Hydrolase</keyword>